<dbReference type="InterPro" id="IPR025668">
    <property type="entry name" value="Tnp_DDE_dom"/>
</dbReference>
<dbReference type="Pfam" id="PF13737">
    <property type="entry name" value="DDE_Tnp_1_5"/>
    <property type="match status" value="1"/>
</dbReference>
<feature type="compositionally biased region" description="Polar residues" evidence="1">
    <location>
        <begin position="1"/>
        <end position="17"/>
    </location>
</feature>
<name>A0A2N7NDN5_9VIBR</name>
<dbReference type="AlphaFoldDB" id="A0A2N7NDN5"/>
<dbReference type="RefSeq" id="WP_017100261.1">
    <property type="nucleotide sequence ID" value="NZ_MDBG01000226.1"/>
</dbReference>
<reference evidence="4" key="1">
    <citation type="submission" date="2016-07" db="EMBL/GenBank/DDBJ databases">
        <title>Nontailed viruses are major unrecognized killers of bacteria in the ocean.</title>
        <authorList>
            <person name="Kauffman K."/>
            <person name="Hussain F."/>
            <person name="Yang J."/>
            <person name="Arevalo P."/>
            <person name="Brown J."/>
            <person name="Cutler M."/>
            <person name="Kelly L."/>
            <person name="Polz M.F."/>
        </authorList>
    </citation>
    <scope>NUCLEOTIDE SEQUENCE [LARGE SCALE GENOMIC DNA]</scope>
    <source>
        <strain evidence="4">10N.222.48.A2</strain>
    </source>
</reference>
<protein>
    <recommendedName>
        <fullName evidence="2">Transposase DDE domain-containing protein</fullName>
    </recommendedName>
</protein>
<sequence length="90" mass="10282">MDNWQSEQRTYDGTGSSPKYPDSTIRACHYLRLVFKQPLRQLQGLIDNLLKRMGYADLACPDYTSPSKRLSQLGLKKPAFKSTYKPNEGP</sequence>
<feature type="domain" description="Transposase DDE" evidence="2">
    <location>
        <begin position="2"/>
        <end position="80"/>
    </location>
</feature>
<accession>A0A2N7NDN5</accession>
<feature type="region of interest" description="Disordered" evidence="1">
    <location>
        <begin position="1"/>
        <end position="22"/>
    </location>
</feature>
<organism evidence="3 4">
    <name type="scientific">Vibrio tasmaniensis</name>
    <dbReference type="NCBI Taxonomy" id="212663"/>
    <lineage>
        <taxon>Bacteria</taxon>
        <taxon>Pseudomonadati</taxon>
        <taxon>Pseudomonadota</taxon>
        <taxon>Gammaproteobacteria</taxon>
        <taxon>Vibrionales</taxon>
        <taxon>Vibrionaceae</taxon>
        <taxon>Vibrio</taxon>
    </lineage>
</organism>
<proteinExistence type="predicted"/>
<evidence type="ECO:0000313" key="3">
    <source>
        <dbReference type="EMBL" id="PMP10686.1"/>
    </source>
</evidence>
<gene>
    <name evidence="3" type="ORF">BCS92_22475</name>
</gene>
<dbReference type="EMBL" id="MDBP01000070">
    <property type="protein sequence ID" value="PMP10686.1"/>
    <property type="molecule type" value="Genomic_DNA"/>
</dbReference>
<evidence type="ECO:0000313" key="4">
    <source>
        <dbReference type="Proteomes" id="UP000235579"/>
    </source>
</evidence>
<evidence type="ECO:0000259" key="2">
    <source>
        <dbReference type="Pfam" id="PF13737"/>
    </source>
</evidence>
<evidence type="ECO:0000256" key="1">
    <source>
        <dbReference type="SAM" id="MobiDB-lite"/>
    </source>
</evidence>
<dbReference type="Proteomes" id="UP000235579">
    <property type="component" value="Unassembled WGS sequence"/>
</dbReference>
<comment type="caution">
    <text evidence="3">The sequence shown here is derived from an EMBL/GenBank/DDBJ whole genome shotgun (WGS) entry which is preliminary data.</text>
</comment>